<dbReference type="KEGG" id="ppsc:EHS13_12590"/>
<name>A0A6B8RJ98_9BACL</name>
<protein>
    <submittedName>
        <fullName evidence="2">Uncharacterized protein</fullName>
    </submittedName>
</protein>
<reference evidence="3" key="1">
    <citation type="submission" date="2018-11" db="EMBL/GenBank/DDBJ databases">
        <title>Complete genome sequence of Paenibacillus sp. ML311-T8.</title>
        <authorList>
            <person name="Nam Y.-D."/>
            <person name="Kang J."/>
            <person name="Chung W.-H."/>
            <person name="Park Y.S."/>
        </authorList>
    </citation>
    <scope>NUCLEOTIDE SEQUENCE [LARGE SCALE GENOMIC DNA]</scope>
    <source>
        <strain evidence="3">ML311-T8</strain>
    </source>
</reference>
<gene>
    <name evidence="2" type="ORF">EHS13_12590</name>
</gene>
<dbReference type="OrthoDB" id="9948460at2"/>
<dbReference type="AlphaFoldDB" id="A0A6B8RJ98"/>
<evidence type="ECO:0000256" key="1">
    <source>
        <dbReference type="SAM" id="MobiDB-lite"/>
    </source>
</evidence>
<dbReference type="Proteomes" id="UP000426246">
    <property type="component" value="Chromosome"/>
</dbReference>
<keyword evidence="3" id="KW-1185">Reference proteome</keyword>
<evidence type="ECO:0000313" key="3">
    <source>
        <dbReference type="Proteomes" id="UP000426246"/>
    </source>
</evidence>
<evidence type="ECO:0000313" key="2">
    <source>
        <dbReference type="EMBL" id="QGQ95662.1"/>
    </source>
</evidence>
<organism evidence="2 3">
    <name type="scientific">Paenibacillus psychroresistens</name>
    <dbReference type="NCBI Taxonomy" id="1778678"/>
    <lineage>
        <taxon>Bacteria</taxon>
        <taxon>Bacillati</taxon>
        <taxon>Bacillota</taxon>
        <taxon>Bacilli</taxon>
        <taxon>Bacillales</taxon>
        <taxon>Paenibacillaceae</taxon>
        <taxon>Paenibacillus</taxon>
    </lineage>
</organism>
<feature type="region of interest" description="Disordered" evidence="1">
    <location>
        <begin position="36"/>
        <end position="61"/>
    </location>
</feature>
<accession>A0A6B8RJ98</accession>
<proteinExistence type="predicted"/>
<dbReference type="EMBL" id="CP034235">
    <property type="protein sequence ID" value="QGQ95662.1"/>
    <property type="molecule type" value="Genomic_DNA"/>
</dbReference>
<dbReference type="RefSeq" id="WP_155700698.1">
    <property type="nucleotide sequence ID" value="NZ_CP034235.1"/>
</dbReference>
<sequence length="61" mass="6803">MRKTKPIVAGRVSVIGRRPVIRPLDDGIMTVPIGPEQSASAHADMKDFINRRKKNDLFSSK</sequence>